<gene>
    <name evidence="1" type="ORF">F2Q70_00022114</name>
</gene>
<accession>A0A8S9GPM9</accession>
<evidence type="ECO:0000313" key="1">
    <source>
        <dbReference type="EMBL" id="KAF2546257.1"/>
    </source>
</evidence>
<dbReference type="EMBL" id="QGKY02001925">
    <property type="protein sequence ID" value="KAF2546257.1"/>
    <property type="molecule type" value="Genomic_DNA"/>
</dbReference>
<sequence length="97" mass="10657">MHDIRHIKAKAPAIEAKHLVAEKEHVNPSNYFDFYGKVLIGIPNRAISTARLLSSPRPRFLSKASRDSSCHLCGGSAIASLRCRDQASFATISHDIS</sequence>
<protein>
    <submittedName>
        <fullName evidence="1">Uncharacterized protein</fullName>
    </submittedName>
</protein>
<reference evidence="1" key="1">
    <citation type="submission" date="2019-12" db="EMBL/GenBank/DDBJ databases">
        <title>Genome sequencing and annotation of Brassica cretica.</title>
        <authorList>
            <person name="Studholme D.J."/>
            <person name="Sarris P.F."/>
        </authorList>
    </citation>
    <scope>NUCLEOTIDE SEQUENCE</scope>
    <source>
        <strain evidence="1">PFS-102/07</strain>
        <tissue evidence="1">Leaf</tissue>
    </source>
</reference>
<proteinExistence type="predicted"/>
<name>A0A8S9GPM9_BRACR</name>
<organism evidence="1">
    <name type="scientific">Brassica cretica</name>
    <name type="common">Mustard</name>
    <dbReference type="NCBI Taxonomy" id="69181"/>
    <lineage>
        <taxon>Eukaryota</taxon>
        <taxon>Viridiplantae</taxon>
        <taxon>Streptophyta</taxon>
        <taxon>Embryophyta</taxon>
        <taxon>Tracheophyta</taxon>
        <taxon>Spermatophyta</taxon>
        <taxon>Magnoliopsida</taxon>
        <taxon>eudicotyledons</taxon>
        <taxon>Gunneridae</taxon>
        <taxon>Pentapetalae</taxon>
        <taxon>rosids</taxon>
        <taxon>malvids</taxon>
        <taxon>Brassicales</taxon>
        <taxon>Brassicaceae</taxon>
        <taxon>Brassiceae</taxon>
        <taxon>Brassica</taxon>
    </lineage>
</organism>
<comment type="caution">
    <text evidence="1">The sequence shown here is derived from an EMBL/GenBank/DDBJ whole genome shotgun (WGS) entry which is preliminary data.</text>
</comment>
<dbReference type="AlphaFoldDB" id="A0A8S9GPM9"/>